<proteinExistence type="predicted"/>
<dbReference type="AlphaFoldDB" id="A0AAV3NNA7"/>
<organism evidence="1 2">
    <name type="scientific">Lithospermum erythrorhizon</name>
    <name type="common">Purple gromwell</name>
    <name type="synonym">Lithospermum officinale var. erythrorhizon</name>
    <dbReference type="NCBI Taxonomy" id="34254"/>
    <lineage>
        <taxon>Eukaryota</taxon>
        <taxon>Viridiplantae</taxon>
        <taxon>Streptophyta</taxon>
        <taxon>Embryophyta</taxon>
        <taxon>Tracheophyta</taxon>
        <taxon>Spermatophyta</taxon>
        <taxon>Magnoliopsida</taxon>
        <taxon>eudicotyledons</taxon>
        <taxon>Gunneridae</taxon>
        <taxon>Pentapetalae</taxon>
        <taxon>asterids</taxon>
        <taxon>lamiids</taxon>
        <taxon>Boraginales</taxon>
        <taxon>Boraginaceae</taxon>
        <taxon>Boraginoideae</taxon>
        <taxon>Lithospermeae</taxon>
        <taxon>Lithospermum</taxon>
    </lineage>
</organism>
<reference evidence="1 2" key="1">
    <citation type="submission" date="2024-01" db="EMBL/GenBank/DDBJ databases">
        <title>The complete chloroplast genome sequence of Lithospermum erythrorhizon: insights into the phylogenetic relationship among Boraginaceae species and the maternal lineages of purple gromwells.</title>
        <authorList>
            <person name="Okada T."/>
            <person name="Watanabe K."/>
        </authorList>
    </citation>
    <scope>NUCLEOTIDE SEQUENCE [LARGE SCALE GENOMIC DNA]</scope>
</reference>
<name>A0AAV3NNA7_LITER</name>
<dbReference type="EMBL" id="BAABME010000063">
    <property type="protein sequence ID" value="GAA0139152.1"/>
    <property type="molecule type" value="Genomic_DNA"/>
</dbReference>
<keyword evidence="2" id="KW-1185">Reference proteome</keyword>
<dbReference type="Proteomes" id="UP001454036">
    <property type="component" value="Unassembled WGS sequence"/>
</dbReference>
<protein>
    <submittedName>
        <fullName evidence="1">Uncharacterized protein</fullName>
    </submittedName>
</protein>
<evidence type="ECO:0000313" key="2">
    <source>
        <dbReference type="Proteomes" id="UP001454036"/>
    </source>
</evidence>
<evidence type="ECO:0000313" key="1">
    <source>
        <dbReference type="EMBL" id="GAA0139152.1"/>
    </source>
</evidence>
<accession>A0AAV3NNA7</accession>
<comment type="caution">
    <text evidence="1">The sequence shown here is derived from an EMBL/GenBank/DDBJ whole genome shotgun (WGS) entry which is preliminary data.</text>
</comment>
<gene>
    <name evidence="1" type="ORF">LIER_00759</name>
</gene>
<sequence>MVFTSSKQAMRKEIMDYENTCTDNGVDNVGLTEWVLMHNGACFFREQLFMIGAHHRPILLDTDVSTEKVKWSFIFYKRWVKKDGCEEVVRSGIHSLRVRDVEKIILDYFGQIFKANNVCTPEKAQPLTSEEVCKAVFEI</sequence>